<dbReference type="Proteomes" id="UP001169242">
    <property type="component" value="Unassembled WGS sequence"/>
</dbReference>
<keyword evidence="2" id="KW-1185">Reference proteome</keyword>
<accession>A0AA42DRZ4</accession>
<dbReference type="RefSeq" id="WP_271013687.1">
    <property type="nucleotide sequence ID" value="NZ_JAQIFT010000069.1"/>
</dbReference>
<dbReference type="AlphaFoldDB" id="A0AA42DRZ4"/>
<comment type="caution">
    <text evidence="1">The sequence shown here is derived from an EMBL/GenBank/DDBJ whole genome shotgun (WGS) entry which is preliminary data.</text>
</comment>
<dbReference type="EMBL" id="JAQIFT010000069">
    <property type="protein sequence ID" value="MDA3734035.1"/>
    <property type="molecule type" value="Genomic_DNA"/>
</dbReference>
<organism evidence="1 2">
    <name type="scientific">Holtiella tumoricola</name>
    <dbReference type="NCBI Taxonomy" id="3018743"/>
    <lineage>
        <taxon>Bacteria</taxon>
        <taxon>Bacillati</taxon>
        <taxon>Bacillota</taxon>
        <taxon>Clostridia</taxon>
        <taxon>Lachnospirales</taxon>
        <taxon>Cellulosilyticaceae</taxon>
        <taxon>Holtiella</taxon>
    </lineage>
</organism>
<name>A0AA42DRZ4_9FIRM</name>
<reference evidence="1" key="1">
    <citation type="journal article" date="2023" name="Int. J. Syst. Evol. Microbiol.">
        <title>&lt;i&gt;Holtiella tumoricola&lt;/i&gt; gen. nov. sp. nov., isolated from a human clinical sample.</title>
        <authorList>
            <person name="Allen-Vercoe E."/>
            <person name="Daigneault M.C."/>
            <person name="Vancuren S.J."/>
            <person name="Cochrane K."/>
            <person name="O'Neal L.L."/>
            <person name="Sankaranarayanan K."/>
            <person name="Lawson P.A."/>
        </authorList>
    </citation>
    <scope>NUCLEOTIDE SEQUENCE</scope>
    <source>
        <strain evidence="1">CC70A</strain>
    </source>
</reference>
<sequence>MIYKKDANFPYPLLTNTSSSYQGCNFVLDVSLEENSENYRFEINYEMDSKFILELLQSKHAQLVLVIQSKDNKFFNLKLGERYIEISKSRISLSKRTNIQLLIQAKEEISFVKNEDLSPFYDALKDEIVVPKHSILGFSNCVIFEGSNNKPLELFEKRVNPNIKSDIKIELGSETIVIQYKKEELQFSDFPMSNTLNNHYIYMGLQKALYRFIVTHSEDGESVDLEQLDHPEDGLDFKLYTLMKKKMVQELNVENMDEVICLISDKILDKHANAIKGLYQNEN</sequence>
<proteinExistence type="predicted"/>
<gene>
    <name evidence="1" type="ORF">PBV87_21405</name>
</gene>
<evidence type="ECO:0000313" key="2">
    <source>
        <dbReference type="Proteomes" id="UP001169242"/>
    </source>
</evidence>
<evidence type="ECO:0000313" key="1">
    <source>
        <dbReference type="EMBL" id="MDA3734035.1"/>
    </source>
</evidence>
<protein>
    <submittedName>
        <fullName evidence="1">Uncharacterized protein</fullName>
    </submittedName>
</protein>